<comment type="caution">
    <text evidence="1">The sequence shown here is derived from an EMBL/GenBank/DDBJ whole genome shotgun (WGS) entry which is preliminary data.</text>
</comment>
<proteinExistence type="predicted"/>
<accession>A0A8H7J9S0</accession>
<dbReference type="InterPro" id="IPR021858">
    <property type="entry name" value="Fun_TF"/>
</dbReference>
<keyword evidence="2" id="KW-1185">Reference proteome</keyword>
<evidence type="ECO:0000313" key="1">
    <source>
        <dbReference type="EMBL" id="KAF9699569.1"/>
    </source>
</evidence>
<dbReference type="PANTHER" id="PTHR38111:SF2">
    <property type="entry name" value="FINGER DOMAIN PROTEIN, PUTATIVE (AFU_ORTHOLOGUE AFUA_1G01560)-RELATED"/>
    <property type="match status" value="1"/>
</dbReference>
<gene>
    <name evidence="1" type="ORF">EKO04_002205</name>
</gene>
<evidence type="ECO:0000313" key="2">
    <source>
        <dbReference type="Proteomes" id="UP000651452"/>
    </source>
</evidence>
<dbReference type="InterPro" id="IPR053178">
    <property type="entry name" value="Osmoadaptation_assoc"/>
</dbReference>
<name>A0A8H7J9S0_9PLEO</name>
<dbReference type="PANTHER" id="PTHR38111">
    <property type="entry name" value="ZN(2)-C6 FUNGAL-TYPE DOMAIN-CONTAINING PROTEIN-RELATED"/>
    <property type="match status" value="1"/>
</dbReference>
<organism evidence="1 2">
    <name type="scientific">Ascochyta lentis</name>
    <dbReference type="NCBI Taxonomy" id="205686"/>
    <lineage>
        <taxon>Eukaryota</taxon>
        <taxon>Fungi</taxon>
        <taxon>Dikarya</taxon>
        <taxon>Ascomycota</taxon>
        <taxon>Pezizomycotina</taxon>
        <taxon>Dothideomycetes</taxon>
        <taxon>Pleosporomycetidae</taxon>
        <taxon>Pleosporales</taxon>
        <taxon>Pleosporineae</taxon>
        <taxon>Didymellaceae</taxon>
        <taxon>Ascochyta</taxon>
    </lineage>
</organism>
<dbReference type="EMBL" id="RZGK01000004">
    <property type="protein sequence ID" value="KAF9699569.1"/>
    <property type="molecule type" value="Genomic_DNA"/>
</dbReference>
<sequence length="321" mass="36416">MQVKIASKEFIDDPSALWTTLLLSVFELMRDTSGTNWLAHFLHGTSTILRLQGPSILTLSGIKNEQHRAFFFSARIFEIARALIYTEPTFLSTPEWMLSIEQYRTQSIDVWTPKETLFDILPQFVDLGRQNLHFVSHVQDMSLQTQHHIATSLAQTGLTLQSSLVQWYSDSTFWPSPSAEENVLDAEMSIAYAYYHTISIYLDGIFSYHTPFRCASAPNSPILNRTEIDAHLEQILTTSHELLNQGSAGILLFFPLRVAGARARDAATQSEILRLLQIIMRRGFAVAQSFVEDLTDLWARQQDALELTIHTPDPCIVILET</sequence>
<dbReference type="AlphaFoldDB" id="A0A8H7J9S0"/>
<dbReference type="Pfam" id="PF11951">
    <property type="entry name" value="Fungal_trans_2"/>
    <property type="match status" value="1"/>
</dbReference>
<dbReference type="OrthoDB" id="194358at2759"/>
<reference evidence="1" key="1">
    <citation type="submission" date="2018-12" db="EMBL/GenBank/DDBJ databases">
        <authorList>
            <person name="Syme R.A."/>
            <person name="Farfan-Caceres L."/>
            <person name="Lichtenzveig J."/>
        </authorList>
    </citation>
    <scope>NUCLEOTIDE SEQUENCE</scope>
    <source>
        <strain evidence="1">Al4</strain>
    </source>
</reference>
<protein>
    <submittedName>
        <fullName evidence="1">Uncharacterized protein</fullName>
    </submittedName>
</protein>
<dbReference type="Proteomes" id="UP000651452">
    <property type="component" value="Unassembled WGS sequence"/>
</dbReference>
<reference evidence="1" key="2">
    <citation type="submission" date="2020-09" db="EMBL/GenBank/DDBJ databases">
        <title>Reference genome assembly for Australian Ascochyta lentis isolate Al4.</title>
        <authorList>
            <person name="Lee R.C."/>
            <person name="Farfan-Caceres L.M."/>
            <person name="Debler J.W."/>
            <person name="Williams A.H."/>
            <person name="Henares B.M."/>
        </authorList>
    </citation>
    <scope>NUCLEOTIDE SEQUENCE</scope>
    <source>
        <strain evidence="1">Al4</strain>
    </source>
</reference>